<feature type="transmembrane region" description="Helical" evidence="7">
    <location>
        <begin position="179"/>
        <end position="198"/>
    </location>
</feature>
<evidence type="ECO:0000256" key="6">
    <source>
        <dbReference type="ARBA" id="ARBA00023136"/>
    </source>
</evidence>
<feature type="transmembrane region" description="Helical" evidence="7">
    <location>
        <begin position="52"/>
        <end position="82"/>
    </location>
</feature>
<dbReference type="InterPro" id="IPR000715">
    <property type="entry name" value="Glycosyl_transferase_4"/>
</dbReference>
<dbReference type="Pfam" id="PF00953">
    <property type="entry name" value="Glycos_transf_4"/>
    <property type="match status" value="1"/>
</dbReference>
<keyword evidence="5 7" id="KW-1133">Transmembrane helix</keyword>
<accession>A0ABT7QRI8</accession>
<evidence type="ECO:0000256" key="4">
    <source>
        <dbReference type="ARBA" id="ARBA00022692"/>
    </source>
</evidence>
<feature type="transmembrane region" description="Helical" evidence="7">
    <location>
        <begin position="234"/>
        <end position="252"/>
    </location>
</feature>
<evidence type="ECO:0000256" key="7">
    <source>
        <dbReference type="SAM" id="Phobius"/>
    </source>
</evidence>
<comment type="subcellular location">
    <subcellularLocation>
        <location evidence="1">Cell membrane</location>
        <topology evidence="1">Multi-pass membrane protein</topology>
    </subcellularLocation>
</comment>
<evidence type="ECO:0000256" key="2">
    <source>
        <dbReference type="ARBA" id="ARBA00022475"/>
    </source>
</evidence>
<sequence>MNQLESSILGAFILSFTLQFLVIHFSHRHDFFIDSHTEEKPQNFHHFSTPRAGGIGIIVGMCFLLLTPLGWKLLFSIILAFLSGIFEDFHNSLSPRRRLLLQLIAATSAVLLTGSVVTYLGLDIHIPYWSGVLFSIFSIVGLMNAVNIIDGFNGLASGIVLLILLSFSTTAVQVESHEILQISMIVTSAVLAFFVVNFPKGKIFLGDGGAYLLGFITALIGIFLASNYATVSPWYILAVLIYPVWEVLFSIYRKRKAKRSPMEPDEYHLHMLIYKHITHNNPLTSVFIVLGTAPFIFCATLYAHNSKANLLIVLVFIGCYTLLYRYLYKKEFALKKQS</sequence>
<keyword evidence="3" id="KW-0808">Transferase</keyword>
<dbReference type="PANTHER" id="PTHR22926">
    <property type="entry name" value="PHOSPHO-N-ACETYLMURAMOYL-PENTAPEPTIDE-TRANSFERASE"/>
    <property type="match status" value="1"/>
</dbReference>
<comment type="caution">
    <text evidence="8">The sequence shown here is derived from an EMBL/GenBank/DDBJ whole genome shotgun (WGS) entry which is preliminary data.</text>
</comment>
<evidence type="ECO:0000313" key="8">
    <source>
        <dbReference type="EMBL" id="MDM5263712.1"/>
    </source>
</evidence>
<dbReference type="EMBL" id="JAQIBC010000003">
    <property type="protein sequence ID" value="MDM5263712.1"/>
    <property type="molecule type" value="Genomic_DNA"/>
</dbReference>
<dbReference type="PANTHER" id="PTHR22926:SF3">
    <property type="entry name" value="UNDECAPRENYL-PHOSPHATE ALPHA-N-ACETYLGLUCOSAMINYL 1-PHOSPHATE TRANSFERASE"/>
    <property type="match status" value="1"/>
</dbReference>
<reference evidence="8" key="1">
    <citation type="submission" date="2023-01" db="EMBL/GenBank/DDBJ databases">
        <title>Sulfurovum sp. XTW-4 genome assembly.</title>
        <authorList>
            <person name="Wang J."/>
        </authorList>
    </citation>
    <scope>NUCLEOTIDE SEQUENCE</scope>
    <source>
        <strain evidence="8">XTW-4</strain>
    </source>
</reference>
<gene>
    <name evidence="8" type="ORF">PF327_05815</name>
</gene>
<feature type="transmembrane region" description="Helical" evidence="7">
    <location>
        <begin position="283"/>
        <end position="304"/>
    </location>
</feature>
<feature type="transmembrane region" description="Helical" evidence="7">
    <location>
        <begin position="210"/>
        <end position="228"/>
    </location>
</feature>
<feature type="transmembrane region" description="Helical" evidence="7">
    <location>
        <begin position="103"/>
        <end position="122"/>
    </location>
</feature>
<proteinExistence type="predicted"/>
<feature type="transmembrane region" description="Helical" evidence="7">
    <location>
        <begin position="128"/>
        <end position="148"/>
    </location>
</feature>
<evidence type="ECO:0000256" key="1">
    <source>
        <dbReference type="ARBA" id="ARBA00004651"/>
    </source>
</evidence>
<keyword evidence="9" id="KW-1185">Reference proteome</keyword>
<dbReference type="Proteomes" id="UP001169066">
    <property type="component" value="Unassembled WGS sequence"/>
</dbReference>
<evidence type="ECO:0000313" key="9">
    <source>
        <dbReference type="Proteomes" id="UP001169066"/>
    </source>
</evidence>
<name>A0ABT7QRI8_9BACT</name>
<evidence type="ECO:0000256" key="5">
    <source>
        <dbReference type="ARBA" id="ARBA00022989"/>
    </source>
</evidence>
<keyword evidence="4 7" id="KW-0812">Transmembrane</keyword>
<organism evidence="8 9">
    <name type="scientific">Sulfurovum xiamenensis</name>
    <dbReference type="NCBI Taxonomy" id="3019066"/>
    <lineage>
        <taxon>Bacteria</taxon>
        <taxon>Pseudomonadati</taxon>
        <taxon>Campylobacterota</taxon>
        <taxon>Epsilonproteobacteria</taxon>
        <taxon>Campylobacterales</taxon>
        <taxon>Sulfurovaceae</taxon>
        <taxon>Sulfurovum</taxon>
    </lineage>
</organism>
<feature type="transmembrane region" description="Helical" evidence="7">
    <location>
        <begin position="310"/>
        <end position="328"/>
    </location>
</feature>
<dbReference type="CDD" id="cd06853">
    <property type="entry name" value="GT_WecA_like"/>
    <property type="match status" value="1"/>
</dbReference>
<keyword evidence="6 7" id="KW-0472">Membrane</keyword>
<evidence type="ECO:0000256" key="3">
    <source>
        <dbReference type="ARBA" id="ARBA00022679"/>
    </source>
</evidence>
<dbReference type="RefSeq" id="WP_289401691.1">
    <property type="nucleotide sequence ID" value="NZ_JAQIBC010000003.1"/>
</dbReference>
<protein>
    <submittedName>
        <fullName evidence="8">MraY family glycosyltransferase</fullName>
    </submittedName>
</protein>
<keyword evidence="2" id="KW-1003">Cell membrane</keyword>
<feature type="transmembrane region" description="Helical" evidence="7">
    <location>
        <begin position="155"/>
        <end position="173"/>
    </location>
</feature>